<evidence type="ECO:0000313" key="2">
    <source>
        <dbReference type="Proteomes" id="UP000824115"/>
    </source>
</evidence>
<dbReference type="AlphaFoldDB" id="A0A9D2GR05"/>
<feature type="non-terminal residue" evidence="1">
    <location>
        <position position="1"/>
    </location>
</feature>
<dbReference type="EMBL" id="DXAW01000048">
    <property type="protein sequence ID" value="HIZ85359.1"/>
    <property type="molecule type" value="Genomic_DNA"/>
</dbReference>
<dbReference type="Pfam" id="PF12099">
    <property type="entry name" value="DUF3575"/>
    <property type="match status" value="1"/>
</dbReference>
<organism evidence="1 2">
    <name type="scientific">Candidatus Coprenecus stercoravium</name>
    <dbReference type="NCBI Taxonomy" id="2840735"/>
    <lineage>
        <taxon>Bacteria</taxon>
        <taxon>Pseudomonadati</taxon>
        <taxon>Bacteroidota</taxon>
        <taxon>Bacteroidia</taxon>
        <taxon>Bacteroidales</taxon>
        <taxon>Rikenellaceae</taxon>
        <taxon>Rikenellaceae incertae sedis</taxon>
        <taxon>Candidatus Coprenecus</taxon>
    </lineage>
</organism>
<evidence type="ECO:0000313" key="1">
    <source>
        <dbReference type="EMBL" id="HIZ85359.1"/>
    </source>
</evidence>
<gene>
    <name evidence="1" type="ORF">IAC04_02590</name>
</gene>
<accession>A0A9D2GR05</accession>
<comment type="caution">
    <text evidence="1">The sequence shown here is derived from an EMBL/GenBank/DDBJ whole genome shotgun (WGS) entry which is preliminary data.</text>
</comment>
<dbReference type="InterPro" id="IPR021958">
    <property type="entry name" value="DUF3575"/>
</dbReference>
<name>A0A9D2GR05_9BACT</name>
<reference evidence="1" key="2">
    <citation type="submission" date="2021-04" db="EMBL/GenBank/DDBJ databases">
        <authorList>
            <person name="Gilroy R."/>
        </authorList>
    </citation>
    <scope>NUCLEOTIDE SEQUENCE</scope>
    <source>
        <strain evidence="1">Gambia16-554</strain>
    </source>
</reference>
<protein>
    <submittedName>
        <fullName evidence="1">DUF3575 domain-containing protein</fullName>
    </submittedName>
</protein>
<proteinExistence type="predicted"/>
<dbReference type="Proteomes" id="UP000824115">
    <property type="component" value="Unassembled WGS sequence"/>
</dbReference>
<sequence length="200" mass="22822">AVSQISRSLKQSTPYLKPEPEWSHRLSIKSNAAGWIMFMANAAVEVDIARHWSFSLPIYFSTINYFTPSIKFRILAFQPEFRYWFRDDNSRWFLGAHFGCAWFNIATNGPWRYQDHDGDSPALGGGISIGYRLPLTDNGKWNVEFALGAGAYSVHYDIFHNEPDGLMTGTVKRVYWGPDNVSITFSYSFDLGKNKKGGER</sequence>
<reference evidence="1" key="1">
    <citation type="journal article" date="2021" name="PeerJ">
        <title>Extensive microbial diversity within the chicken gut microbiome revealed by metagenomics and culture.</title>
        <authorList>
            <person name="Gilroy R."/>
            <person name="Ravi A."/>
            <person name="Getino M."/>
            <person name="Pursley I."/>
            <person name="Horton D.L."/>
            <person name="Alikhan N.F."/>
            <person name="Baker D."/>
            <person name="Gharbi K."/>
            <person name="Hall N."/>
            <person name="Watson M."/>
            <person name="Adriaenssens E.M."/>
            <person name="Foster-Nyarko E."/>
            <person name="Jarju S."/>
            <person name="Secka A."/>
            <person name="Antonio M."/>
            <person name="Oren A."/>
            <person name="Chaudhuri R.R."/>
            <person name="La Ragione R."/>
            <person name="Hildebrand F."/>
            <person name="Pallen M.J."/>
        </authorList>
    </citation>
    <scope>NUCLEOTIDE SEQUENCE</scope>
    <source>
        <strain evidence="1">Gambia16-554</strain>
    </source>
</reference>